<dbReference type="Pfam" id="PF17784">
    <property type="entry name" value="Sulfotransfer_4"/>
    <property type="match status" value="1"/>
</dbReference>
<gene>
    <name evidence="1" type="ORF">CWC05_06980</name>
</gene>
<evidence type="ECO:0000313" key="2">
    <source>
        <dbReference type="Proteomes" id="UP000305874"/>
    </source>
</evidence>
<sequence>MAMSKIFVIGLPRSGTTSVCAAALDLGLRTAHTAYTKACFERAELVADTPCFSHYPELAERFPEAKFVLLQRQPERWLESVQRLLQRMRANLLSDTGGFSPLLKASYHRVFSPLNEQSLVDGKHLEYCYKRHQQQVSTYFAQQAHRLLTIDISEPHSFQQFCQFVGANSTSKQFAHLNQHNKVMAWRDLKHPLKVPSTRNGKVDNLEAWLRGEAV</sequence>
<dbReference type="Gene3D" id="3.40.50.300">
    <property type="entry name" value="P-loop containing nucleotide triphosphate hydrolases"/>
    <property type="match status" value="1"/>
</dbReference>
<dbReference type="PANTHER" id="PTHR36978:SF4">
    <property type="entry name" value="P-LOOP CONTAINING NUCLEOSIDE TRIPHOSPHATE HYDROLASE PROTEIN"/>
    <property type="match status" value="1"/>
</dbReference>
<dbReference type="STRING" id="151081.TW72_14545"/>
<dbReference type="InterPro" id="IPR027417">
    <property type="entry name" value="P-loop_NTPase"/>
</dbReference>
<comment type="caution">
    <text evidence="1">The sequence shown here is derived from an EMBL/GenBank/DDBJ whole genome shotgun (WGS) entry which is preliminary data.</text>
</comment>
<name>A0A5S3Z5R7_9GAMM</name>
<dbReference type="InterPro" id="IPR040632">
    <property type="entry name" value="Sulfotransfer_4"/>
</dbReference>
<reference evidence="2" key="2">
    <citation type="submission" date="2019-06" db="EMBL/GenBank/DDBJ databases">
        <title>Co-occurence of chitin degradation, pigmentation and bioactivity in marine Pseudoalteromonas.</title>
        <authorList>
            <person name="Sonnenschein E.C."/>
            <person name="Bech P.K."/>
        </authorList>
    </citation>
    <scope>NUCLEOTIDE SEQUENCE [LARGE SCALE GENOMIC DNA]</scope>
    <source>
        <strain evidence="2">S2897</strain>
    </source>
</reference>
<proteinExistence type="predicted"/>
<reference evidence="1 2" key="1">
    <citation type="submission" date="2017-12" db="EMBL/GenBank/DDBJ databases">
        <authorList>
            <person name="Paulsen S."/>
            <person name="Gram L.K."/>
        </authorList>
    </citation>
    <scope>NUCLEOTIDE SEQUENCE [LARGE SCALE GENOMIC DNA]</scope>
    <source>
        <strain evidence="1 2">S2897</strain>
    </source>
</reference>
<dbReference type="PANTHER" id="PTHR36978">
    <property type="entry name" value="P-LOOP CONTAINING NUCLEOTIDE TRIPHOSPHATE HYDROLASE"/>
    <property type="match status" value="1"/>
</dbReference>
<organism evidence="1 2">
    <name type="scientific">Pseudoalteromonas ruthenica</name>
    <dbReference type="NCBI Taxonomy" id="151081"/>
    <lineage>
        <taxon>Bacteria</taxon>
        <taxon>Pseudomonadati</taxon>
        <taxon>Pseudomonadota</taxon>
        <taxon>Gammaproteobacteria</taxon>
        <taxon>Alteromonadales</taxon>
        <taxon>Pseudoalteromonadaceae</taxon>
        <taxon>Pseudoalteromonas</taxon>
    </lineage>
</organism>
<accession>A0A5S3Z5R7</accession>
<dbReference type="AlphaFoldDB" id="A0A5S3Z5R7"/>
<dbReference type="Proteomes" id="UP000305874">
    <property type="component" value="Unassembled WGS sequence"/>
</dbReference>
<protein>
    <submittedName>
        <fullName evidence="1">Sulfotransferase family protein</fullName>
    </submittedName>
</protein>
<dbReference type="GO" id="GO:0016740">
    <property type="term" value="F:transferase activity"/>
    <property type="evidence" value="ECO:0007669"/>
    <property type="project" value="UniProtKB-KW"/>
</dbReference>
<evidence type="ECO:0000313" key="1">
    <source>
        <dbReference type="EMBL" id="TMP87594.1"/>
    </source>
</evidence>
<dbReference type="EMBL" id="PNCG01000005">
    <property type="protein sequence ID" value="TMP87594.1"/>
    <property type="molecule type" value="Genomic_DNA"/>
</dbReference>
<dbReference type="SUPFAM" id="SSF52540">
    <property type="entry name" value="P-loop containing nucleoside triphosphate hydrolases"/>
    <property type="match status" value="1"/>
</dbReference>
<keyword evidence="1" id="KW-0808">Transferase</keyword>